<protein>
    <recommendedName>
        <fullName evidence="12">DNA repair protein rad4</fullName>
    </recommendedName>
</protein>
<comment type="caution">
    <text evidence="10">The sequence shown here is derived from an EMBL/GenBank/DDBJ whole genome shotgun (WGS) entry which is preliminary data.</text>
</comment>
<dbReference type="InterPro" id="IPR036985">
    <property type="entry name" value="Transglutaminase-like_sf"/>
</dbReference>
<feature type="compositionally biased region" description="Basic and acidic residues" evidence="6">
    <location>
        <begin position="28"/>
        <end position="50"/>
    </location>
</feature>
<evidence type="ECO:0000313" key="11">
    <source>
        <dbReference type="Proteomes" id="UP000253551"/>
    </source>
</evidence>
<feature type="domain" description="Rad4 beta-hairpin" evidence="7">
    <location>
        <begin position="437"/>
        <end position="488"/>
    </location>
</feature>
<dbReference type="InterPro" id="IPR018325">
    <property type="entry name" value="Rad4/PNGase_transGLS-fold"/>
</dbReference>
<dbReference type="Pfam" id="PF10404">
    <property type="entry name" value="BHD_2"/>
    <property type="match status" value="1"/>
</dbReference>
<dbReference type="Pfam" id="PF03835">
    <property type="entry name" value="Rad4"/>
    <property type="match status" value="1"/>
</dbReference>
<evidence type="ECO:0000259" key="7">
    <source>
        <dbReference type="SMART" id="SM01030"/>
    </source>
</evidence>
<dbReference type="Pfam" id="PF10405">
    <property type="entry name" value="BHD_3"/>
    <property type="match status" value="1"/>
</dbReference>
<reference evidence="10 11" key="1">
    <citation type="journal article" date="2018" name="G3 (Bethesda)">
        <title>Phylogenetic and Phylogenomic Definition of Rhizopus Species.</title>
        <authorList>
            <person name="Gryganskyi A.P."/>
            <person name="Golan J."/>
            <person name="Dolatabadi S."/>
            <person name="Mondo S."/>
            <person name="Robb S."/>
            <person name="Idnurm A."/>
            <person name="Muszewska A."/>
            <person name="Steczkiewicz K."/>
            <person name="Masonjones S."/>
            <person name="Liao H.L."/>
            <person name="Gajdeczka M.T."/>
            <person name="Anike F."/>
            <person name="Vuek A."/>
            <person name="Anishchenko I.M."/>
            <person name="Voigt K."/>
            <person name="de Hoog G.S."/>
            <person name="Smith M.E."/>
            <person name="Heitman J."/>
            <person name="Vilgalys R."/>
            <person name="Stajich J.E."/>
        </authorList>
    </citation>
    <scope>NUCLEOTIDE SEQUENCE [LARGE SCALE GENOMIC DNA]</scope>
    <source>
        <strain evidence="10 11">LSU 92-RS-03</strain>
    </source>
</reference>
<evidence type="ECO:0000313" key="10">
    <source>
        <dbReference type="EMBL" id="RCH87190.1"/>
    </source>
</evidence>
<dbReference type="OrthoDB" id="300780at2759"/>
<evidence type="ECO:0000256" key="1">
    <source>
        <dbReference type="ARBA" id="ARBA00004123"/>
    </source>
</evidence>
<dbReference type="EMBL" id="PJQM01003769">
    <property type="protein sequence ID" value="RCH87190.1"/>
    <property type="molecule type" value="Genomic_DNA"/>
</dbReference>
<dbReference type="InterPro" id="IPR004583">
    <property type="entry name" value="DNA_repair_Rad4"/>
</dbReference>
<evidence type="ECO:0000256" key="2">
    <source>
        <dbReference type="ARBA" id="ARBA00009525"/>
    </source>
</evidence>
<dbReference type="InterPro" id="IPR038765">
    <property type="entry name" value="Papain-like_cys_pep_sf"/>
</dbReference>
<dbReference type="GO" id="GO:0000111">
    <property type="term" value="C:nucleotide-excision repair factor 2 complex"/>
    <property type="evidence" value="ECO:0007669"/>
    <property type="project" value="TreeGrafter"/>
</dbReference>
<dbReference type="AlphaFoldDB" id="A0A367JB77"/>
<dbReference type="GO" id="GO:0003697">
    <property type="term" value="F:single-stranded DNA binding"/>
    <property type="evidence" value="ECO:0007669"/>
    <property type="project" value="TreeGrafter"/>
</dbReference>
<evidence type="ECO:0000259" key="8">
    <source>
        <dbReference type="SMART" id="SM01031"/>
    </source>
</evidence>
<evidence type="ECO:0000256" key="3">
    <source>
        <dbReference type="ARBA" id="ARBA00022763"/>
    </source>
</evidence>
<proteinExistence type="inferred from homology"/>
<comment type="subcellular location">
    <subcellularLocation>
        <location evidence="1">Nucleus</location>
    </subcellularLocation>
</comment>
<dbReference type="PANTHER" id="PTHR12135:SF0">
    <property type="entry name" value="DNA REPAIR PROTEIN COMPLEMENTING XP-C CELLS"/>
    <property type="match status" value="1"/>
</dbReference>
<evidence type="ECO:0000256" key="5">
    <source>
        <dbReference type="ARBA" id="ARBA00023242"/>
    </source>
</evidence>
<accession>A0A367JB77</accession>
<dbReference type="SMART" id="SM01032">
    <property type="entry name" value="BHD_3"/>
    <property type="match status" value="1"/>
</dbReference>
<feature type="non-terminal residue" evidence="10">
    <location>
        <position position="1"/>
    </location>
</feature>
<dbReference type="InterPro" id="IPR018328">
    <property type="entry name" value="Rad4_beta-hairpin_dom3"/>
</dbReference>
<dbReference type="GO" id="GO:0006289">
    <property type="term" value="P:nucleotide-excision repair"/>
    <property type="evidence" value="ECO:0007669"/>
    <property type="project" value="InterPro"/>
</dbReference>
<dbReference type="PANTHER" id="PTHR12135">
    <property type="entry name" value="DNA REPAIR PROTEIN XP-C / RAD4"/>
    <property type="match status" value="1"/>
</dbReference>
<dbReference type="GO" id="GO:0003684">
    <property type="term" value="F:damaged DNA binding"/>
    <property type="evidence" value="ECO:0007669"/>
    <property type="project" value="InterPro"/>
</dbReference>
<dbReference type="FunFam" id="3.30.70.2460:FF:000001">
    <property type="entry name" value="DNA repair protein Rad4 family"/>
    <property type="match status" value="1"/>
</dbReference>
<dbReference type="GO" id="GO:0071942">
    <property type="term" value="C:XPC complex"/>
    <property type="evidence" value="ECO:0007669"/>
    <property type="project" value="TreeGrafter"/>
</dbReference>
<dbReference type="Proteomes" id="UP000253551">
    <property type="component" value="Unassembled WGS sequence"/>
</dbReference>
<dbReference type="Pfam" id="PF10403">
    <property type="entry name" value="BHD_1"/>
    <property type="match status" value="1"/>
</dbReference>
<keyword evidence="5" id="KW-0539">Nucleus</keyword>
<feature type="region of interest" description="Disordered" evidence="6">
    <location>
        <begin position="1"/>
        <end position="77"/>
    </location>
</feature>
<dbReference type="InterPro" id="IPR042488">
    <property type="entry name" value="Rad4_BHD3_sf"/>
</dbReference>
<evidence type="ECO:0000256" key="6">
    <source>
        <dbReference type="SAM" id="MobiDB-lite"/>
    </source>
</evidence>
<keyword evidence="11" id="KW-1185">Reference proteome</keyword>
<gene>
    <name evidence="10" type="ORF">CU098_003031</name>
</gene>
<comment type="similarity">
    <text evidence="2">Belongs to the XPC family.</text>
</comment>
<dbReference type="Gene3D" id="3.30.70.2460">
    <property type="entry name" value="Rad4, beta-hairpin domain BHD3"/>
    <property type="match status" value="1"/>
</dbReference>
<feature type="domain" description="Rad4 beta-hairpin" evidence="8">
    <location>
        <begin position="490"/>
        <end position="552"/>
    </location>
</feature>
<feature type="compositionally biased region" description="Basic and acidic residues" evidence="6">
    <location>
        <begin position="672"/>
        <end position="683"/>
    </location>
</feature>
<feature type="compositionally biased region" description="Acidic residues" evidence="6">
    <location>
        <begin position="51"/>
        <end position="77"/>
    </location>
</feature>
<dbReference type="SMART" id="SM01031">
    <property type="entry name" value="BHD_2"/>
    <property type="match status" value="1"/>
</dbReference>
<dbReference type="Gene3D" id="3.90.260.10">
    <property type="entry name" value="Transglutaminase-like"/>
    <property type="match status" value="1"/>
</dbReference>
<dbReference type="SMART" id="SM01030">
    <property type="entry name" value="BHD_1"/>
    <property type="match status" value="1"/>
</dbReference>
<dbReference type="SUPFAM" id="SSF54001">
    <property type="entry name" value="Cysteine proteinases"/>
    <property type="match status" value="1"/>
</dbReference>
<dbReference type="InterPro" id="IPR018327">
    <property type="entry name" value="BHD_2"/>
</dbReference>
<evidence type="ECO:0000256" key="4">
    <source>
        <dbReference type="ARBA" id="ARBA00023204"/>
    </source>
</evidence>
<feature type="region of interest" description="Disordered" evidence="6">
    <location>
        <begin position="672"/>
        <end position="706"/>
    </location>
</feature>
<dbReference type="Gene3D" id="2.20.20.110">
    <property type="entry name" value="Rad4, beta-hairpin domain BHD1"/>
    <property type="match status" value="1"/>
</dbReference>
<evidence type="ECO:0000259" key="9">
    <source>
        <dbReference type="SMART" id="SM01032"/>
    </source>
</evidence>
<name>A0A367JB77_RHIST</name>
<keyword evidence="4" id="KW-0234">DNA repair</keyword>
<dbReference type="GO" id="GO:0006298">
    <property type="term" value="P:mismatch repair"/>
    <property type="evidence" value="ECO:0007669"/>
    <property type="project" value="TreeGrafter"/>
</dbReference>
<keyword evidence="3" id="KW-0227">DNA damage</keyword>
<dbReference type="GO" id="GO:0005737">
    <property type="term" value="C:cytoplasm"/>
    <property type="evidence" value="ECO:0007669"/>
    <property type="project" value="TreeGrafter"/>
</dbReference>
<dbReference type="STRING" id="4846.A0A367JB77"/>
<organism evidence="10 11">
    <name type="scientific">Rhizopus stolonifer</name>
    <name type="common">Rhizopus nigricans</name>
    <dbReference type="NCBI Taxonomy" id="4846"/>
    <lineage>
        <taxon>Eukaryota</taxon>
        <taxon>Fungi</taxon>
        <taxon>Fungi incertae sedis</taxon>
        <taxon>Mucoromycota</taxon>
        <taxon>Mucoromycotina</taxon>
        <taxon>Mucoromycetes</taxon>
        <taxon>Mucorales</taxon>
        <taxon>Mucorineae</taxon>
        <taxon>Rhizopodaceae</taxon>
        <taxon>Rhizopus</taxon>
    </lineage>
</organism>
<feature type="domain" description="Rad4 beta-hairpin" evidence="9">
    <location>
        <begin position="559"/>
        <end position="633"/>
    </location>
</feature>
<feature type="compositionally biased region" description="Basic and acidic residues" evidence="6">
    <location>
        <begin position="1"/>
        <end position="11"/>
    </location>
</feature>
<evidence type="ECO:0008006" key="12">
    <source>
        <dbReference type="Google" id="ProtNLM"/>
    </source>
</evidence>
<dbReference type="InterPro" id="IPR018326">
    <property type="entry name" value="Rad4_beta-hairpin_dom1"/>
</dbReference>
<sequence length="706" mass="81748">DNESQGKDVQKKVVKTSPLVESSRSKRKIQDSQKDFESRPSKKGKEKEVLEEPVENDDAMTFENDIEDDDDEEEEEFDWETVELPQTTTNEQDQETQVYKDVEITFEAPRAILKKSRWEVEYQRNLREWIHNAHVLTLVSHYTLRNRWCSSEKAQSQCLKIIPKDIKNHNPPEPMIRLKLLLKWWQEYFSITGLGLQTHPYSDFGNIKFSVLQKMMTESSDRIDSLDDFLKLLLTKEGTSDVYSELFVAILRACGYDTRLVCSLQPLPYKIPPEKKSEKDESRESQDEKSDLLFQFRTPTKTHIDQNLQLKQKNAKPPMVWAEVYCHKSKRWICVDPLREIVDKPALMEPAALNRGNQLSFVLALDEKRKRCITDVTRRYTSNMDRAVRLRGRPITKREQAAGMKPWFEVFMETVCYKPKMGEREELELQDLDRQETKEKMPTSIGAFKNNSSYVLERHLKKFEILYPKEPILGSIKGEKIYPRQCVKVVSTADVYRKQGREIIKGEQPVKMVKTAATTIEKKRINEMAKQDGQEAMTPCYGEWQTQKIIPDPIIDGKVTKNSYGNIDLFTPEMLPAGGVHIPIKGIGKIAKKLGVDYADAVTGFEFVKMRSVPIIEGIVIAKEFQYVIMEALEEQEQNEAIKAIEKQEKEVHLRWRKLIKSLLIKARVDDEYGKEKESKGNEDMWATFNKDADAGGGGFLPEDDL</sequence>